<organism evidence="1 2">
    <name type="scientific">Helianthus annuus</name>
    <name type="common">Common sunflower</name>
    <dbReference type="NCBI Taxonomy" id="4232"/>
    <lineage>
        <taxon>Eukaryota</taxon>
        <taxon>Viridiplantae</taxon>
        <taxon>Streptophyta</taxon>
        <taxon>Embryophyta</taxon>
        <taxon>Tracheophyta</taxon>
        <taxon>Spermatophyta</taxon>
        <taxon>Magnoliopsida</taxon>
        <taxon>eudicotyledons</taxon>
        <taxon>Gunneridae</taxon>
        <taxon>Pentapetalae</taxon>
        <taxon>asterids</taxon>
        <taxon>campanulids</taxon>
        <taxon>Asterales</taxon>
        <taxon>Asteraceae</taxon>
        <taxon>Asteroideae</taxon>
        <taxon>Heliantheae alliance</taxon>
        <taxon>Heliantheae</taxon>
        <taxon>Helianthus</taxon>
    </lineage>
</organism>
<comment type="caution">
    <text evidence="1">The sequence shown here is derived from an EMBL/GenBank/DDBJ whole genome shotgun (WGS) entry which is preliminary data.</text>
</comment>
<protein>
    <submittedName>
        <fullName evidence="1">Uncharacterized protein</fullName>
    </submittedName>
</protein>
<evidence type="ECO:0000313" key="2">
    <source>
        <dbReference type="Proteomes" id="UP000215914"/>
    </source>
</evidence>
<dbReference type="AlphaFoldDB" id="A0A9K3HAR3"/>
<name>A0A9K3HAR3_HELAN</name>
<reference evidence="1" key="2">
    <citation type="submission" date="2020-06" db="EMBL/GenBank/DDBJ databases">
        <title>Helianthus annuus Genome sequencing and assembly Release 2.</title>
        <authorList>
            <person name="Gouzy J."/>
            <person name="Langlade N."/>
            <person name="Munos S."/>
        </authorList>
    </citation>
    <scope>NUCLEOTIDE SEQUENCE</scope>
    <source>
        <tissue evidence="1">Leaves</tissue>
    </source>
</reference>
<proteinExistence type="predicted"/>
<dbReference type="Gramene" id="mRNA:HanXRQr2_Chr13g0586371">
    <property type="protein sequence ID" value="mRNA:HanXRQr2_Chr13g0586371"/>
    <property type="gene ID" value="HanXRQr2_Chr13g0586371"/>
</dbReference>
<accession>A0A9K3HAR3</accession>
<evidence type="ECO:0000313" key="1">
    <source>
        <dbReference type="EMBL" id="KAF5773230.1"/>
    </source>
</evidence>
<gene>
    <name evidence="1" type="ORF">HanXRQr2_Chr13g0586371</name>
</gene>
<dbReference type="EMBL" id="MNCJ02000328">
    <property type="protein sequence ID" value="KAF5773230.1"/>
    <property type="molecule type" value="Genomic_DNA"/>
</dbReference>
<reference evidence="1" key="1">
    <citation type="journal article" date="2017" name="Nature">
        <title>The sunflower genome provides insights into oil metabolism, flowering and Asterid evolution.</title>
        <authorList>
            <person name="Badouin H."/>
            <person name="Gouzy J."/>
            <person name="Grassa C.J."/>
            <person name="Murat F."/>
            <person name="Staton S.E."/>
            <person name="Cottret L."/>
            <person name="Lelandais-Briere C."/>
            <person name="Owens G.L."/>
            <person name="Carrere S."/>
            <person name="Mayjonade B."/>
            <person name="Legrand L."/>
            <person name="Gill N."/>
            <person name="Kane N.C."/>
            <person name="Bowers J.E."/>
            <person name="Hubner S."/>
            <person name="Bellec A."/>
            <person name="Berard A."/>
            <person name="Berges H."/>
            <person name="Blanchet N."/>
            <person name="Boniface M.C."/>
            <person name="Brunel D."/>
            <person name="Catrice O."/>
            <person name="Chaidir N."/>
            <person name="Claudel C."/>
            <person name="Donnadieu C."/>
            <person name="Faraut T."/>
            <person name="Fievet G."/>
            <person name="Helmstetter N."/>
            <person name="King M."/>
            <person name="Knapp S.J."/>
            <person name="Lai Z."/>
            <person name="Le Paslier M.C."/>
            <person name="Lippi Y."/>
            <person name="Lorenzon L."/>
            <person name="Mandel J.R."/>
            <person name="Marage G."/>
            <person name="Marchand G."/>
            <person name="Marquand E."/>
            <person name="Bret-Mestries E."/>
            <person name="Morien E."/>
            <person name="Nambeesan S."/>
            <person name="Nguyen T."/>
            <person name="Pegot-Espagnet P."/>
            <person name="Pouilly N."/>
            <person name="Raftis F."/>
            <person name="Sallet E."/>
            <person name="Schiex T."/>
            <person name="Thomas J."/>
            <person name="Vandecasteele C."/>
            <person name="Vares D."/>
            <person name="Vear F."/>
            <person name="Vautrin S."/>
            <person name="Crespi M."/>
            <person name="Mangin B."/>
            <person name="Burke J.M."/>
            <person name="Salse J."/>
            <person name="Munos S."/>
            <person name="Vincourt P."/>
            <person name="Rieseberg L.H."/>
            <person name="Langlade N.B."/>
        </authorList>
    </citation>
    <scope>NUCLEOTIDE SEQUENCE</scope>
    <source>
        <tissue evidence="1">Leaves</tissue>
    </source>
</reference>
<sequence length="49" mass="5633">MTGRVTRNLYGGHHEIYRLCKNLCRTLRLVVVSLSILCKLLNREGEFVG</sequence>
<dbReference type="Proteomes" id="UP000215914">
    <property type="component" value="Unassembled WGS sequence"/>
</dbReference>
<keyword evidence="2" id="KW-1185">Reference proteome</keyword>